<gene>
    <name evidence="9" type="ORF">GON01_13400</name>
</gene>
<dbReference type="PANTHER" id="PTHR23517:SF15">
    <property type="entry name" value="PROTON-DEPENDENT OLIGOPEPTIDE FAMILY TRANSPORT PROTEIN"/>
    <property type="match status" value="1"/>
</dbReference>
<evidence type="ECO:0000256" key="7">
    <source>
        <dbReference type="SAM" id="Phobius"/>
    </source>
</evidence>
<feature type="transmembrane region" description="Helical" evidence="7">
    <location>
        <begin position="39"/>
        <end position="58"/>
    </location>
</feature>
<evidence type="ECO:0000256" key="1">
    <source>
        <dbReference type="ARBA" id="ARBA00004651"/>
    </source>
</evidence>
<evidence type="ECO:0000256" key="3">
    <source>
        <dbReference type="ARBA" id="ARBA00022475"/>
    </source>
</evidence>
<feature type="transmembrane region" description="Helical" evidence="7">
    <location>
        <begin position="299"/>
        <end position="319"/>
    </location>
</feature>
<dbReference type="PROSITE" id="PS50850">
    <property type="entry name" value="MFS"/>
    <property type="match status" value="1"/>
</dbReference>
<comment type="subcellular location">
    <subcellularLocation>
        <location evidence="1">Cell membrane</location>
        <topology evidence="1">Multi-pass membrane protein</topology>
    </subcellularLocation>
</comment>
<organism evidence="9 10">
    <name type="scientific">Sphingomonas horti</name>
    <dbReference type="NCBI Taxonomy" id="2682842"/>
    <lineage>
        <taxon>Bacteria</taxon>
        <taxon>Pseudomonadati</taxon>
        <taxon>Pseudomonadota</taxon>
        <taxon>Alphaproteobacteria</taxon>
        <taxon>Sphingomonadales</taxon>
        <taxon>Sphingomonadaceae</taxon>
        <taxon>Sphingomonas</taxon>
    </lineage>
</organism>
<evidence type="ECO:0000313" key="10">
    <source>
        <dbReference type="Proteomes" id="UP000441389"/>
    </source>
</evidence>
<keyword evidence="5 7" id="KW-1133">Transmembrane helix</keyword>
<evidence type="ECO:0000256" key="2">
    <source>
        <dbReference type="ARBA" id="ARBA00022448"/>
    </source>
</evidence>
<dbReference type="AlphaFoldDB" id="A0A6I4J3B5"/>
<dbReference type="Gene3D" id="1.20.1250.20">
    <property type="entry name" value="MFS general substrate transporter like domains"/>
    <property type="match status" value="2"/>
</dbReference>
<dbReference type="InterPro" id="IPR005279">
    <property type="entry name" value="Dipep/tripep_permease"/>
</dbReference>
<keyword evidence="4 7" id="KW-0812">Transmembrane</keyword>
<proteinExistence type="predicted"/>
<dbReference type="EMBL" id="WQMS01000016">
    <property type="protein sequence ID" value="MVO78925.1"/>
    <property type="molecule type" value="Genomic_DNA"/>
</dbReference>
<evidence type="ECO:0000259" key="8">
    <source>
        <dbReference type="PROSITE" id="PS50850"/>
    </source>
</evidence>
<evidence type="ECO:0000256" key="5">
    <source>
        <dbReference type="ARBA" id="ARBA00022989"/>
    </source>
</evidence>
<dbReference type="Proteomes" id="UP000441389">
    <property type="component" value="Unassembled WGS sequence"/>
</dbReference>
<comment type="caution">
    <text evidence="9">The sequence shown here is derived from an EMBL/GenBank/DDBJ whole genome shotgun (WGS) entry which is preliminary data.</text>
</comment>
<feature type="transmembrane region" description="Helical" evidence="7">
    <location>
        <begin position="398"/>
        <end position="420"/>
    </location>
</feature>
<feature type="transmembrane region" description="Helical" evidence="7">
    <location>
        <begin position="426"/>
        <end position="446"/>
    </location>
</feature>
<evidence type="ECO:0000256" key="4">
    <source>
        <dbReference type="ARBA" id="ARBA00022692"/>
    </source>
</evidence>
<feature type="transmembrane region" description="Helical" evidence="7">
    <location>
        <begin position="251"/>
        <end position="272"/>
    </location>
</feature>
<feature type="transmembrane region" description="Helical" evidence="7">
    <location>
        <begin position="142"/>
        <end position="166"/>
    </location>
</feature>
<name>A0A6I4J3B5_9SPHN</name>
<dbReference type="PANTHER" id="PTHR23517">
    <property type="entry name" value="RESISTANCE PROTEIN MDTM, PUTATIVE-RELATED-RELATED"/>
    <property type="match status" value="1"/>
</dbReference>
<feature type="transmembrane region" description="Helical" evidence="7">
    <location>
        <begin position="335"/>
        <end position="355"/>
    </location>
</feature>
<dbReference type="CDD" id="cd17346">
    <property type="entry name" value="MFS_DtpA_like"/>
    <property type="match status" value="1"/>
</dbReference>
<dbReference type="GO" id="GO:1904680">
    <property type="term" value="F:peptide transmembrane transporter activity"/>
    <property type="evidence" value="ECO:0007669"/>
    <property type="project" value="InterPro"/>
</dbReference>
<reference evidence="9 10" key="1">
    <citation type="submission" date="2019-12" db="EMBL/GenBank/DDBJ databases">
        <authorList>
            <person name="Huq M.A."/>
        </authorList>
    </citation>
    <scope>NUCLEOTIDE SEQUENCE [LARGE SCALE GENOMIC DNA]</scope>
    <source>
        <strain evidence="9 10">MAH-20</strain>
    </source>
</reference>
<dbReference type="PROSITE" id="PS01022">
    <property type="entry name" value="PTR2_1"/>
    <property type="match status" value="1"/>
</dbReference>
<dbReference type="SUPFAM" id="SSF103473">
    <property type="entry name" value="MFS general substrate transporter"/>
    <property type="match status" value="1"/>
</dbReference>
<keyword evidence="10" id="KW-1185">Reference proteome</keyword>
<feature type="transmembrane region" description="Helical" evidence="7">
    <location>
        <begin position="92"/>
        <end position="110"/>
    </location>
</feature>
<dbReference type="InterPro" id="IPR020846">
    <property type="entry name" value="MFS_dom"/>
</dbReference>
<evidence type="ECO:0000256" key="6">
    <source>
        <dbReference type="ARBA" id="ARBA00023136"/>
    </source>
</evidence>
<feature type="transmembrane region" description="Helical" evidence="7">
    <location>
        <begin position="206"/>
        <end position="230"/>
    </location>
</feature>
<dbReference type="Pfam" id="PF07690">
    <property type="entry name" value="MFS_1"/>
    <property type="match status" value="1"/>
</dbReference>
<dbReference type="InterPro" id="IPR036259">
    <property type="entry name" value="MFS_trans_sf"/>
</dbReference>
<feature type="transmembrane region" description="Helical" evidence="7">
    <location>
        <begin position="65"/>
        <end position="86"/>
    </location>
</feature>
<feature type="domain" description="Major facilitator superfamily (MFS) profile" evidence="8">
    <location>
        <begin position="48"/>
        <end position="450"/>
    </location>
</feature>
<dbReference type="NCBIfam" id="TIGR00924">
    <property type="entry name" value="yjdL_sub1_fam"/>
    <property type="match status" value="1"/>
</dbReference>
<dbReference type="InterPro" id="IPR050171">
    <property type="entry name" value="MFS_Transporters"/>
</dbReference>
<accession>A0A6I4J3B5</accession>
<dbReference type="InterPro" id="IPR018456">
    <property type="entry name" value="PTR2_symporter_CS"/>
</dbReference>
<keyword evidence="2" id="KW-0813">Transport</keyword>
<dbReference type="GO" id="GO:0005886">
    <property type="term" value="C:plasma membrane"/>
    <property type="evidence" value="ECO:0007669"/>
    <property type="project" value="UniProtKB-SubCell"/>
</dbReference>
<sequence length="468" mass="51014">MSLAAASAALPPDERRQRRLFGEPIGLTFLVLTEAWERFSYYGMTAILVLYMSQALLLPGHVEHVAGFAAFRSGLEAVFGPMGTLALASQIYGLYSGLVYFTPVLGGWIADRFIGRRRAVMLGAVMMSGGHVAMAFGRSFLLALALLIVGCGFLKGNISAQVGQLYGRDEAERRTRAFAIFSTGINIGAILGPLACGLLAQRFGWHAGFAAAGALMLIGLATYIVGYRYLPDPAVEKRARDTHEKLSAQDWRTIALLLLVIALTVFHSIIYYQNANMALVWIDRTVALDYAGFRIPVPWFASIDPIASVLGVPLLLAFWRRQAARGREPGEMTKIVIGLAIATVANLLLVLGSRFGPPVPVIFPVAYDLLLGVSFLYYWPTLLALVSRVAPPQVNATMMGVAFLSLFVSYSMIGWIGGFYERMTPTGFWAMNVAIGVAGLVVLLALRRPIERRFARPRTGRDSRDCPA</sequence>
<dbReference type="RefSeq" id="WP_157027877.1">
    <property type="nucleotide sequence ID" value="NZ_WQMS01000016.1"/>
</dbReference>
<keyword evidence="6 7" id="KW-0472">Membrane</keyword>
<feature type="transmembrane region" description="Helical" evidence="7">
    <location>
        <begin position="361"/>
        <end position="386"/>
    </location>
</feature>
<dbReference type="InterPro" id="IPR011701">
    <property type="entry name" value="MFS"/>
</dbReference>
<evidence type="ECO:0000313" key="9">
    <source>
        <dbReference type="EMBL" id="MVO78925.1"/>
    </source>
</evidence>
<dbReference type="GO" id="GO:0006857">
    <property type="term" value="P:oligopeptide transport"/>
    <property type="evidence" value="ECO:0007669"/>
    <property type="project" value="InterPro"/>
</dbReference>
<feature type="transmembrane region" description="Helical" evidence="7">
    <location>
        <begin position="178"/>
        <end position="200"/>
    </location>
</feature>
<keyword evidence="3" id="KW-1003">Cell membrane</keyword>
<protein>
    <submittedName>
        <fullName evidence="9">MFS transporter</fullName>
    </submittedName>
</protein>